<comment type="caution">
    <text evidence="3">The sequence shown here is derived from an EMBL/GenBank/DDBJ whole genome shotgun (WGS) entry which is preliminary data.</text>
</comment>
<dbReference type="GO" id="GO:0016491">
    <property type="term" value="F:oxidoreductase activity"/>
    <property type="evidence" value="ECO:0007669"/>
    <property type="project" value="UniProtKB-KW"/>
</dbReference>
<dbReference type="PRINTS" id="PR00081">
    <property type="entry name" value="GDHRDH"/>
</dbReference>
<dbReference type="InterPro" id="IPR036291">
    <property type="entry name" value="NAD(P)-bd_dom_sf"/>
</dbReference>
<reference evidence="3" key="2">
    <citation type="submission" date="2020-09" db="EMBL/GenBank/DDBJ databases">
        <authorList>
            <person name="Sun Q."/>
            <person name="Kim S."/>
        </authorList>
    </citation>
    <scope>NUCLEOTIDE SEQUENCE</scope>
    <source>
        <strain evidence="3">KCTC 42590</strain>
    </source>
</reference>
<dbReference type="SUPFAM" id="SSF51735">
    <property type="entry name" value="NAD(P)-binding Rossmann-fold domains"/>
    <property type="match status" value="1"/>
</dbReference>
<dbReference type="Proteomes" id="UP000630923">
    <property type="component" value="Unassembled WGS sequence"/>
</dbReference>
<dbReference type="Pfam" id="PF00106">
    <property type="entry name" value="adh_short"/>
    <property type="match status" value="1"/>
</dbReference>
<organism evidence="3 4">
    <name type="scientific">Kordiimonas sediminis</name>
    <dbReference type="NCBI Taxonomy" id="1735581"/>
    <lineage>
        <taxon>Bacteria</taxon>
        <taxon>Pseudomonadati</taxon>
        <taxon>Pseudomonadota</taxon>
        <taxon>Alphaproteobacteria</taxon>
        <taxon>Kordiimonadales</taxon>
        <taxon>Kordiimonadaceae</taxon>
        <taxon>Kordiimonas</taxon>
    </lineage>
</organism>
<reference evidence="3" key="1">
    <citation type="journal article" date="2014" name="Int. J. Syst. Evol. Microbiol.">
        <title>Complete genome sequence of Corynebacterium casei LMG S-19264T (=DSM 44701T), isolated from a smear-ripened cheese.</title>
        <authorList>
            <consortium name="US DOE Joint Genome Institute (JGI-PGF)"/>
            <person name="Walter F."/>
            <person name="Albersmeier A."/>
            <person name="Kalinowski J."/>
            <person name="Ruckert C."/>
        </authorList>
    </citation>
    <scope>NUCLEOTIDE SEQUENCE</scope>
    <source>
        <strain evidence="3">KCTC 42590</strain>
    </source>
</reference>
<protein>
    <submittedName>
        <fullName evidence="3">Dehydrogenase</fullName>
    </submittedName>
</protein>
<dbReference type="EMBL" id="BNCI01000002">
    <property type="protein sequence ID" value="GHF26727.1"/>
    <property type="molecule type" value="Genomic_DNA"/>
</dbReference>
<dbReference type="InterPro" id="IPR020904">
    <property type="entry name" value="Sc_DH/Rdtase_CS"/>
</dbReference>
<gene>
    <name evidence="3" type="ORF">GCM10017044_22180</name>
</gene>
<sequence length="270" mass="28627">MAKSMEVKDKTIIVTGAASGIGKALAERFAQEGAKAVAVVDLDIAGAELVAQSIGDQAKAFQLDVTDEGSVKSVVARVTAWAGPVDLYFSNAGIAFSDAPDWTAISQTNEQWQKIWEVNVFSHILALRAVLPDMIERGNCGFMITASAAGLLSQIGDTAYSTTKHAALGLAESVAITHGDDLYVGVLCPQAVVSKMTEGAEGSSAALDGIMPAEELAEKTVAAMKDGQFMIRPHAQVESYFQNKAANHDRWVGGMRKLRRNVMDATGRPI</sequence>
<evidence type="ECO:0000256" key="2">
    <source>
        <dbReference type="ARBA" id="ARBA00023002"/>
    </source>
</evidence>
<dbReference type="RefSeq" id="WP_229819368.1">
    <property type="nucleotide sequence ID" value="NZ_BNCI01000002.1"/>
</dbReference>
<evidence type="ECO:0000313" key="3">
    <source>
        <dbReference type="EMBL" id="GHF26727.1"/>
    </source>
</evidence>
<name>A0A919AWP7_9PROT</name>
<accession>A0A919AWP7</accession>
<dbReference type="PANTHER" id="PTHR43669">
    <property type="entry name" value="5-KETO-D-GLUCONATE 5-REDUCTASE"/>
    <property type="match status" value="1"/>
</dbReference>
<dbReference type="Gene3D" id="3.40.50.720">
    <property type="entry name" value="NAD(P)-binding Rossmann-like Domain"/>
    <property type="match status" value="1"/>
</dbReference>
<keyword evidence="4" id="KW-1185">Reference proteome</keyword>
<proteinExistence type="inferred from homology"/>
<evidence type="ECO:0000256" key="1">
    <source>
        <dbReference type="ARBA" id="ARBA00006484"/>
    </source>
</evidence>
<comment type="similarity">
    <text evidence="1">Belongs to the short-chain dehydrogenases/reductases (SDR) family.</text>
</comment>
<dbReference type="PROSITE" id="PS00061">
    <property type="entry name" value="ADH_SHORT"/>
    <property type="match status" value="1"/>
</dbReference>
<evidence type="ECO:0000313" key="4">
    <source>
        <dbReference type="Proteomes" id="UP000630923"/>
    </source>
</evidence>
<dbReference type="PANTHER" id="PTHR43669:SF3">
    <property type="entry name" value="ALCOHOL DEHYDROGENASE, PUTATIVE (AFU_ORTHOLOGUE AFUA_3G03445)-RELATED"/>
    <property type="match status" value="1"/>
</dbReference>
<dbReference type="InterPro" id="IPR002347">
    <property type="entry name" value="SDR_fam"/>
</dbReference>
<dbReference type="AlphaFoldDB" id="A0A919AWP7"/>
<keyword evidence="2" id="KW-0560">Oxidoreductase</keyword>